<feature type="transmembrane region" description="Helical" evidence="1">
    <location>
        <begin position="53"/>
        <end position="72"/>
    </location>
</feature>
<sequence length="551" mass="61503">MSGWVALLALCLPYVLLLILVPPGGETPAADDFDYSATAFHLLKTGRLVLSDWPAMTLVGHVLWGALFGTIGGANYASLRLSMLALSVMTTLSLYFWCRRQGHGQFFSVCAGLMFAVNPFTVLYEYTFMTDLTGAAAATALLVFCPKFSETRLSRWFAYGVSGGFAYLVRETAAIPFLVVVGIAFCGLFAGTVEREKFFVMLFPAAVLFVAYQVWLHDWSGVPYHRQTSMLATGSLGERFRRLLLILTGLGFQLLPVVVLLRWEIVRQKWRRSVLLLIVLASSAYIGYGTIPMEVLLIGKAGSIPFVRVAAGWVSIAAAAQLLILWTRLFKQVLPGFLQDAWKLAPILSLAANILLMLVTRLYFDRYLLSLLPLAILVTAQAMPPNSVSQRTRAIAALLLLLTAVSSFMHLQHHQQRQQKFWSVAEQLHAAGIEPRVVDGGLTYAGWYRYTPAYRGETHQGPYLSRLSREEFEMALLGLSPYSDYAHRAILLDDQNRPGYRVLVEFPYDSWSGGGKIVVAQRDDLDETKLPPQFLEWVRSMNAVPHQRVDF</sequence>
<dbReference type="Pfam" id="PF13231">
    <property type="entry name" value="PMT_2"/>
    <property type="match status" value="1"/>
</dbReference>
<evidence type="ECO:0000259" key="2">
    <source>
        <dbReference type="Pfam" id="PF13231"/>
    </source>
</evidence>
<reference evidence="4" key="1">
    <citation type="submission" date="2016-10" db="EMBL/GenBank/DDBJ databases">
        <authorList>
            <person name="Varghese N."/>
            <person name="Submissions S."/>
        </authorList>
    </citation>
    <scope>NUCLEOTIDE SEQUENCE [LARGE SCALE GENOMIC DNA]</scope>
    <source>
        <strain evidence="4">DSM 26348</strain>
    </source>
</reference>
<name>A0A1I3BCA0_9PLAN</name>
<gene>
    <name evidence="3" type="ORF">SAMN05421753_101373</name>
</gene>
<feature type="transmembrane region" description="Helical" evidence="1">
    <location>
        <begin position="173"/>
        <end position="191"/>
    </location>
</feature>
<evidence type="ECO:0000313" key="4">
    <source>
        <dbReference type="Proteomes" id="UP000199518"/>
    </source>
</evidence>
<keyword evidence="1" id="KW-0812">Transmembrane</keyword>
<feature type="transmembrane region" description="Helical" evidence="1">
    <location>
        <begin position="342"/>
        <end position="364"/>
    </location>
</feature>
<feature type="transmembrane region" description="Helical" evidence="1">
    <location>
        <begin position="243"/>
        <end position="261"/>
    </location>
</feature>
<feature type="transmembrane region" description="Helical" evidence="1">
    <location>
        <begin position="198"/>
        <end position="216"/>
    </location>
</feature>
<evidence type="ECO:0000256" key="1">
    <source>
        <dbReference type="SAM" id="Phobius"/>
    </source>
</evidence>
<dbReference type="Proteomes" id="UP000199518">
    <property type="component" value="Unassembled WGS sequence"/>
</dbReference>
<feature type="transmembrane region" description="Helical" evidence="1">
    <location>
        <begin position="394"/>
        <end position="411"/>
    </location>
</feature>
<organism evidence="3 4">
    <name type="scientific">Planctomicrobium piriforme</name>
    <dbReference type="NCBI Taxonomy" id="1576369"/>
    <lineage>
        <taxon>Bacteria</taxon>
        <taxon>Pseudomonadati</taxon>
        <taxon>Planctomycetota</taxon>
        <taxon>Planctomycetia</taxon>
        <taxon>Planctomycetales</taxon>
        <taxon>Planctomycetaceae</taxon>
        <taxon>Planctomicrobium</taxon>
    </lineage>
</organism>
<feature type="domain" description="Glycosyltransferase RgtA/B/C/D-like" evidence="2">
    <location>
        <begin position="66"/>
        <end position="215"/>
    </location>
</feature>
<evidence type="ECO:0000313" key="3">
    <source>
        <dbReference type="EMBL" id="SFH59923.1"/>
    </source>
</evidence>
<protein>
    <recommendedName>
        <fullName evidence="2">Glycosyltransferase RgtA/B/C/D-like domain-containing protein</fullName>
    </recommendedName>
</protein>
<dbReference type="InterPro" id="IPR038731">
    <property type="entry name" value="RgtA/B/C-like"/>
</dbReference>
<dbReference type="AlphaFoldDB" id="A0A1I3BCA0"/>
<keyword evidence="1" id="KW-1133">Transmembrane helix</keyword>
<feature type="transmembrane region" description="Helical" evidence="1">
    <location>
        <begin position="273"/>
        <end position="291"/>
    </location>
</feature>
<accession>A0A1I3BCA0</accession>
<feature type="transmembrane region" description="Helical" evidence="1">
    <location>
        <begin position="311"/>
        <end position="330"/>
    </location>
</feature>
<dbReference type="EMBL" id="FOQD01000001">
    <property type="protein sequence ID" value="SFH59923.1"/>
    <property type="molecule type" value="Genomic_DNA"/>
</dbReference>
<feature type="transmembrane region" description="Helical" evidence="1">
    <location>
        <begin position="103"/>
        <end position="124"/>
    </location>
</feature>
<proteinExistence type="predicted"/>
<keyword evidence="1" id="KW-0472">Membrane</keyword>
<keyword evidence="4" id="KW-1185">Reference proteome</keyword>